<dbReference type="Gene3D" id="3.40.50.720">
    <property type="entry name" value="NAD(P)-binding Rossmann-like Domain"/>
    <property type="match status" value="1"/>
</dbReference>
<dbReference type="PRINTS" id="PR00081">
    <property type="entry name" value="GDHRDH"/>
</dbReference>
<organism evidence="4 5">
    <name type="scientific">Pycnoporus cinnabarinus</name>
    <name type="common">Cinnabar-red polypore</name>
    <name type="synonym">Trametes cinnabarina</name>
    <dbReference type="NCBI Taxonomy" id="5643"/>
    <lineage>
        <taxon>Eukaryota</taxon>
        <taxon>Fungi</taxon>
        <taxon>Dikarya</taxon>
        <taxon>Basidiomycota</taxon>
        <taxon>Agaricomycotina</taxon>
        <taxon>Agaricomycetes</taxon>
        <taxon>Polyporales</taxon>
        <taxon>Polyporaceae</taxon>
        <taxon>Trametes</taxon>
    </lineage>
</organism>
<evidence type="ECO:0000313" key="5">
    <source>
        <dbReference type="Proteomes" id="UP000029665"/>
    </source>
</evidence>
<evidence type="ECO:0000313" key="4">
    <source>
        <dbReference type="EMBL" id="CDO76023.1"/>
    </source>
</evidence>
<evidence type="ECO:0008006" key="6">
    <source>
        <dbReference type="Google" id="ProtNLM"/>
    </source>
</evidence>
<dbReference type="Proteomes" id="UP000029665">
    <property type="component" value="Unassembled WGS sequence"/>
</dbReference>
<dbReference type="HOGENOM" id="CLU_694719_0_0_1"/>
<name>A0A060SU80_PYCCI</name>
<accession>A0A060SU80</accession>
<evidence type="ECO:0000256" key="3">
    <source>
        <dbReference type="ARBA" id="ARBA00023002"/>
    </source>
</evidence>
<dbReference type="InterPro" id="IPR002347">
    <property type="entry name" value="SDR_fam"/>
</dbReference>
<dbReference type="OrthoDB" id="191139at2759"/>
<dbReference type="EMBL" id="CCBP010000323">
    <property type="protein sequence ID" value="CDO76023.1"/>
    <property type="molecule type" value="Genomic_DNA"/>
</dbReference>
<dbReference type="Pfam" id="PF00106">
    <property type="entry name" value="adh_short"/>
    <property type="match status" value="1"/>
</dbReference>
<comment type="caution">
    <text evidence="4">The sequence shown here is derived from an EMBL/GenBank/DDBJ whole genome shotgun (WGS) entry which is preliminary data.</text>
</comment>
<dbReference type="AlphaFoldDB" id="A0A060SU80"/>
<dbReference type="Gene3D" id="3.40.50.1820">
    <property type="entry name" value="alpha/beta hydrolase"/>
    <property type="match status" value="1"/>
</dbReference>
<dbReference type="PANTHER" id="PTHR24320">
    <property type="entry name" value="RETINOL DEHYDROGENASE"/>
    <property type="match status" value="1"/>
</dbReference>
<gene>
    <name evidence="4" type="ORF">BN946_scf184665.g15</name>
</gene>
<comment type="similarity">
    <text evidence="1">Belongs to the short-chain dehydrogenases/reductases (SDR) family.</text>
</comment>
<keyword evidence="2" id="KW-0521">NADP</keyword>
<evidence type="ECO:0000256" key="1">
    <source>
        <dbReference type="ARBA" id="ARBA00006484"/>
    </source>
</evidence>
<dbReference type="PANTHER" id="PTHR24320:SF282">
    <property type="entry name" value="WW DOMAIN-CONTAINING OXIDOREDUCTASE"/>
    <property type="match status" value="1"/>
</dbReference>
<dbReference type="InterPro" id="IPR036291">
    <property type="entry name" value="NAD(P)-bd_dom_sf"/>
</dbReference>
<evidence type="ECO:0000256" key="2">
    <source>
        <dbReference type="ARBA" id="ARBA00022857"/>
    </source>
</evidence>
<dbReference type="SUPFAM" id="SSF51735">
    <property type="entry name" value="NAD(P)-binding Rossmann-fold domains"/>
    <property type="match status" value="1"/>
</dbReference>
<dbReference type="GO" id="GO:0016491">
    <property type="term" value="F:oxidoreductase activity"/>
    <property type="evidence" value="ECO:0007669"/>
    <property type="project" value="UniProtKB-KW"/>
</dbReference>
<dbReference type="STRING" id="5643.A0A060SU80"/>
<reference evidence="4" key="1">
    <citation type="submission" date="2014-01" db="EMBL/GenBank/DDBJ databases">
        <title>The genome of the white-rot fungus Pycnoporus cinnabarinus: a basidiomycete model with a versatile arsenal for lignocellulosic biomass breakdown.</title>
        <authorList>
            <person name="Levasseur A."/>
            <person name="Lomascolo A."/>
            <person name="Ruiz-Duenas F.J."/>
            <person name="Uzan E."/>
            <person name="Piumi F."/>
            <person name="Kues U."/>
            <person name="Ram A.F.J."/>
            <person name="Murat C."/>
            <person name="Haon M."/>
            <person name="Benoit I."/>
            <person name="Arfi Y."/>
            <person name="Chevret D."/>
            <person name="Drula E."/>
            <person name="Kwon M.J."/>
            <person name="Gouret P."/>
            <person name="Lesage-Meessen L."/>
            <person name="Lombard V."/>
            <person name="Mariette J."/>
            <person name="Noirot C."/>
            <person name="Park J."/>
            <person name="Patyshakuliyeva A."/>
            <person name="Wieneger R.A.B."/>
            <person name="Wosten H.A.B."/>
            <person name="Martin F."/>
            <person name="Coutinho P.M."/>
            <person name="de Vries R."/>
            <person name="Martinez A.T."/>
            <person name="Klopp C."/>
            <person name="Pontarotti P."/>
            <person name="Henrissat B."/>
            <person name="Record E."/>
        </authorList>
    </citation>
    <scope>NUCLEOTIDE SEQUENCE [LARGE SCALE GENOMIC DNA]</scope>
    <source>
        <strain evidence="4">BRFM137</strain>
    </source>
</reference>
<dbReference type="SUPFAM" id="SSF53474">
    <property type="entry name" value="alpha/beta-Hydrolases"/>
    <property type="match status" value="1"/>
</dbReference>
<keyword evidence="5" id="KW-1185">Reference proteome</keyword>
<proteinExistence type="inferred from homology"/>
<sequence length="397" mass="44522">MDGLHPTLDSFIRERWEARYLTNWDANDMLALLDTWQRGDISSIRHGNDLVSCLKSIKAKALIMPCKTDLYFCPEDSMNEVSILENAELAVIDSVWGHVGMCFSFGSSWQLISWYSGRRMRTQVGGIPTANEKNCVQNREKPPYILTRIVIISFELCVQAGKTTSRLTFNSSPYFVFYLMPHIYASLLPPPKATWGVADIPDLSEKVMIVTGGNSGIGRETIKALLQHNAKVYMASRNELKASEAIEELLHETGRRAHFLRLDLADLRSIKAAAQEFISKETELHVIFNNAGVTFPPVEELTLDGYDLQFGTNVLGHFYLTQLLIPVLLSGASHSQDGRARVINTSVAHAAVSNIDFDTLKDHVKRRKVGTQRLHYQSKFVRGPSGTIRNSRDAADH</sequence>
<protein>
    <recommendedName>
        <fullName evidence="6">NAD(P)-binding protein</fullName>
    </recommendedName>
</protein>
<keyword evidence="3" id="KW-0560">Oxidoreductase</keyword>
<dbReference type="InterPro" id="IPR029058">
    <property type="entry name" value="AB_hydrolase_fold"/>
</dbReference>